<keyword evidence="3 5" id="KW-0863">Zinc-finger</keyword>
<feature type="compositionally biased region" description="Polar residues" evidence="7">
    <location>
        <begin position="520"/>
        <end position="534"/>
    </location>
</feature>
<dbReference type="GO" id="GO:0000209">
    <property type="term" value="P:protein polyubiquitination"/>
    <property type="evidence" value="ECO:0000318"/>
    <property type="project" value="GO_Central"/>
</dbReference>
<keyword evidence="4" id="KW-0862">Zinc</keyword>
<feature type="repeat" description="NHL" evidence="6">
    <location>
        <begin position="680"/>
        <end position="720"/>
    </location>
</feature>
<reference evidence="10" key="1">
    <citation type="submission" date="2015-02" db="EMBL/GenBank/DDBJ databases">
        <title>Genome sequencing for Strongylocentrotus purpuratus.</title>
        <authorList>
            <person name="Murali S."/>
            <person name="Liu Y."/>
            <person name="Vee V."/>
            <person name="English A."/>
            <person name="Wang M."/>
            <person name="Skinner E."/>
            <person name="Han Y."/>
            <person name="Muzny D.M."/>
            <person name="Worley K.C."/>
            <person name="Gibbs R.A."/>
        </authorList>
    </citation>
    <scope>NUCLEOTIDE SEQUENCE</scope>
</reference>
<dbReference type="InParanoid" id="A0A7M7NND9"/>
<dbReference type="GO" id="GO:0043161">
    <property type="term" value="P:proteasome-mediated ubiquitin-dependent protein catabolic process"/>
    <property type="evidence" value="ECO:0000318"/>
    <property type="project" value="GO_Central"/>
</dbReference>
<evidence type="ECO:0000256" key="6">
    <source>
        <dbReference type="PROSITE-ProRule" id="PRU00504"/>
    </source>
</evidence>
<dbReference type="PANTHER" id="PTHR24104">
    <property type="entry name" value="E3 UBIQUITIN-PROTEIN LIGASE NHLRC1-RELATED"/>
    <property type="match status" value="1"/>
</dbReference>
<evidence type="ECO:0000313" key="10">
    <source>
        <dbReference type="Proteomes" id="UP000007110"/>
    </source>
</evidence>
<dbReference type="GeneID" id="590474"/>
<feature type="region of interest" description="Disordered" evidence="7">
    <location>
        <begin position="470"/>
        <end position="534"/>
    </location>
</feature>
<dbReference type="InterPro" id="IPR001841">
    <property type="entry name" value="Znf_RING"/>
</dbReference>
<dbReference type="PROSITE" id="PS50089">
    <property type="entry name" value="ZF_RING_2"/>
    <property type="match status" value="1"/>
</dbReference>
<organism evidence="9 10">
    <name type="scientific">Strongylocentrotus purpuratus</name>
    <name type="common">Purple sea urchin</name>
    <dbReference type="NCBI Taxonomy" id="7668"/>
    <lineage>
        <taxon>Eukaryota</taxon>
        <taxon>Metazoa</taxon>
        <taxon>Echinodermata</taxon>
        <taxon>Eleutherozoa</taxon>
        <taxon>Echinozoa</taxon>
        <taxon>Echinoidea</taxon>
        <taxon>Euechinoidea</taxon>
        <taxon>Echinacea</taxon>
        <taxon>Camarodonta</taxon>
        <taxon>Echinidea</taxon>
        <taxon>Strongylocentrotidae</taxon>
        <taxon>Strongylocentrotus</taxon>
    </lineage>
</organism>
<evidence type="ECO:0000256" key="4">
    <source>
        <dbReference type="ARBA" id="ARBA00022833"/>
    </source>
</evidence>
<dbReference type="SMART" id="SM00184">
    <property type="entry name" value="RING"/>
    <property type="match status" value="1"/>
</dbReference>
<reference evidence="9" key="2">
    <citation type="submission" date="2021-01" db="UniProtKB">
        <authorList>
            <consortium name="EnsemblMetazoa"/>
        </authorList>
    </citation>
    <scope>IDENTIFICATION</scope>
</reference>
<proteinExistence type="predicted"/>
<dbReference type="Gene3D" id="2.120.10.30">
    <property type="entry name" value="TolB, C-terminal domain"/>
    <property type="match status" value="3"/>
</dbReference>
<feature type="repeat" description="NHL" evidence="6">
    <location>
        <begin position="771"/>
        <end position="813"/>
    </location>
</feature>
<dbReference type="InterPro" id="IPR001258">
    <property type="entry name" value="NHL_repeat"/>
</dbReference>
<feature type="compositionally biased region" description="Low complexity" evidence="7">
    <location>
        <begin position="489"/>
        <end position="519"/>
    </location>
</feature>
<dbReference type="PROSITE" id="PS51125">
    <property type="entry name" value="NHL"/>
    <property type="match status" value="5"/>
</dbReference>
<dbReference type="PROSITE" id="PS00518">
    <property type="entry name" value="ZF_RING_1"/>
    <property type="match status" value="1"/>
</dbReference>
<dbReference type="SUPFAM" id="SSF57850">
    <property type="entry name" value="RING/U-box"/>
    <property type="match status" value="1"/>
</dbReference>
<keyword evidence="1" id="KW-0479">Metal-binding</keyword>
<dbReference type="Proteomes" id="UP000007110">
    <property type="component" value="Unassembled WGS sequence"/>
</dbReference>
<keyword evidence="10" id="KW-1185">Reference proteome</keyword>
<dbReference type="InterPro" id="IPR017907">
    <property type="entry name" value="Znf_RING_CS"/>
</dbReference>
<evidence type="ECO:0000256" key="3">
    <source>
        <dbReference type="ARBA" id="ARBA00022771"/>
    </source>
</evidence>
<feature type="repeat" description="NHL" evidence="6">
    <location>
        <begin position="630"/>
        <end position="673"/>
    </location>
</feature>
<evidence type="ECO:0000256" key="1">
    <source>
        <dbReference type="ARBA" id="ARBA00022723"/>
    </source>
</evidence>
<accession>A0A7M7NND9</accession>
<evidence type="ECO:0000256" key="5">
    <source>
        <dbReference type="PROSITE-ProRule" id="PRU00175"/>
    </source>
</evidence>
<keyword evidence="2" id="KW-0677">Repeat</keyword>
<feature type="region of interest" description="Disordered" evidence="7">
    <location>
        <begin position="291"/>
        <end position="400"/>
    </location>
</feature>
<dbReference type="SUPFAM" id="SSF101898">
    <property type="entry name" value="NHL repeat"/>
    <property type="match status" value="1"/>
</dbReference>
<dbReference type="GO" id="GO:0008270">
    <property type="term" value="F:zinc ion binding"/>
    <property type="evidence" value="ECO:0007669"/>
    <property type="project" value="UniProtKB-KW"/>
</dbReference>
<dbReference type="Pfam" id="PF01436">
    <property type="entry name" value="NHL"/>
    <property type="match status" value="4"/>
</dbReference>
<feature type="repeat" description="NHL" evidence="6">
    <location>
        <begin position="582"/>
        <end position="625"/>
    </location>
</feature>
<evidence type="ECO:0000256" key="7">
    <source>
        <dbReference type="SAM" id="MobiDB-lite"/>
    </source>
</evidence>
<evidence type="ECO:0000256" key="2">
    <source>
        <dbReference type="ARBA" id="ARBA00022737"/>
    </source>
</evidence>
<feature type="compositionally biased region" description="Low complexity" evidence="7">
    <location>
        <begin position="339"/>
        <end position="361"/>
    </location>
</feature>
<feature type="compositionally biased region" description="Low complexity" evidence="7">
    <location>
        <begin position="295"/>
        <end position="331"/>
    </location>
</feature>
<dbReference type="KEGG" id="spu:590474"/>
<dbReference type="Gene3D" id="3.30.40.10">
    <property type="entry name" value="Zinc/RING finger domain, C3HC4 (zinc finger)"/>
    <property type="match status" value="1"/>
</dbReference>
<sequence>MAEEIKRLLECPMCLELFTSSSRKPKLLPCQHTLCLECMDMLNQGNRIQCPQCRQQHTCPGDGPAQLPNNFTMLALLDVQQKSSPSPTPMSMKESSPPVPARPETDRPPAINEGVRNSIALLARKLQEKSVELSRIDIKEKQTEDLLLSVKNQVDSAFEARTRDLQTRRDQLIKQLASARQEELAFIQGQRASAYQYLHKLQTDFSKMRHALTASVEPREADLINLLSLCRGYLSQIEQYALNIDQRICNVAFTDPNQQQLSISIQAYGCLEISTDKAKSVQAVRPTMIPGTAVSRSSPSNPFNSSMSLPATTSSASSSSIPTPLSQSSSAASLGDGRSPSPFASASSSPTITPVTPDVIPGQDDRSIVARQQPRSSRRLSEPIGQSGQPALSAGVPVPSQSARLSRHLSMDTVGVALPAATSASLPNPAGGDQPPPVPRRPGIARMSSINEQQPSVDRPRSILLRQHTVPSAVSQTRGDAPPLPPRTSVQVPSPSVQPSVVEGASSQSSSNSNNPSQPWVTFTSNGAQSSSQVQKKRGVVIPQVFEKPVGVHVLEKLNNCFAVVDELQHCVMIINEEGRLLRQMGSKGGGAGQMQFPKGICSNSAGHIIITDCYNHKVQVWDLSTGRCLKQFGSRGQSNNCFDSPTGVVCDKQDNIYVCDYNNGCVKVFNPAGMFIRLIGKKGERDGQFRNPAFIAFTQGGELLITDAFKHCVQVFSSQGTYLYRFGNWGTSPGDLNCPSGITVDAQGYIYVANRGNHRVEVFNPSGSYALNLGRHGSEEGQLDEPLGVSITKDGRLLVSDSGNKRLQLLWP</sequence>
<dbReference type="GO" id="GO:0061630">
    <property type="term" value="F:ubiquitin protein ligase activity"/>
    <property type="evidence" value="ECO:0000318"/>
    <property type="project" value="GO_Central"/>
</dbReference>
<protein>
    <recommendedName>
        <fullName evidence="8">RING-type domain-containing protein</fullName>
    </recommendedName>
</protein>
<dbReference type="InterPro" id="IPR050952">
    <property type="entry name" value="TRIM-NHL_E3_ligases"/>
</dbReference>
<feature type="compositionally biased region" description="Low complexity" evidence="7">
    <location>
        <begin position="82"/>
        <end position="96"/>
    </location>
</feature>
<feature type="domain" description="RING-type" evidence="8">
    <location>
        <begin position="11"/>
        <end position="54"/>
    </location>
</feature>
<feature type="repeat" description="NHL" evidence="6">
    <location>
        <begin position="724"/>
        <end position="767"/>
    </location>
</feature>
<dbReference type="InterPro" id="IPR013083">
    <property type="entry name" value="Znf_RING/FYVE/PHD"/>
</dbReference>
<dbReference type="PANTHER" id="PTHR24104:SF47">
    <property type="entry name" value="E3 UBIQUITIN-PROTEIN LIGASE NHLRC1"/>
    <property type="match status" value="1"/>
</dbReference>
<feature type="region of interest" description="Disordered" evidence="7">
    <location>
        <begin position="81"/>
        <end position="111"/>
    </location>
</feature>
<dbReference type="EnsemblMetazoa" id="XM_030982980">
    <property type="protein sequence ID" value="XP_030838840"/>
    <property type="gene ID" value="LOC590474"/>
</dbReference>
<dbReference type="InterPro" id="IPR011042">
    <property type="entry name" value="6-blade_b-propeller_TolB-like"/>
</dbReference>
<dbReference type="OMA" id="PMCLELF"/>
<feature type="region of interest" description="Disordered" evidence="7">
    <location>
        <begin position="422"/>
        <end position="444"/>
    </location>
</feature>
<evidence type="ECO:0000259" key="8">
    <source>
        <dbReference type="PROSITE" id="PS50089"/>
    </source>
</evidence>
<dbReference type="RefSeq" id="XP_030838840.1">
    <property type="nucleotide sequence ID" value="XM_030982980.1"/>
</dbReference>
<dbReference type="OrthoDB" id="342730at2759"/>
<name>A0A7M7NND9_STRPU</name>
<dbReference type="AlphaFoldDB" id="A0A7M7NND9"/>
<evidence type="ECO:0000313" key="9">
    <source>
        <dbReference type="EnsemblMetazoa" id="XP_030838840"/>
    </source>
</evidence>
<dbReference type="Pfam" id="PF14634">
    <property type="entry name" value="zf-RING_5"/>
    <property type="match status" value="1"/>
</dbReference>